<dbReference type="InterPro" id="IPR046960">
    <property type="entry name" value="PPR_At4g14850-like_plant"/>
</dbReference>
<reference evidence="3" key="1">
    <citation type="submission" date="2021-01" db="EMBL/GenBank/DDBJ databases">
        <title>Adiantum capillus-veneris genome.</title>
        <authorList>
            <person name="Fang Y."/>
            <person name="Liao Q."/>
        </authorList>
    </citation>
    <scope>NUCLEOTIDE SEQUENCE</scope>
    <source>
        <strain evidence="3">H3</strain>
        <tissue evidence="3">Leaf</tissue>
    </source>
</reference>
<gene>
    <name evidence="3" type="ORF">GOP47_0001229</name>
</gene>
<evidence type="ECO:0000313" key="4">
    <source>
        <dbReference type="Proteomes" id="UP000886520"/>
    </source>
</evidence>
<dbReference type="PANTHER" id="PTHR47926">
    <property type="entry name" value="PENTATRICOPEPTIDE REPEAT-CONTAINING PROTEIN"/>
    <property type="match status" value="1"/>
</dbReference>
<dbReference type="Proteomes" id="UP000886520">
    <property type="component" value="Chromosome 1"/>
</dbReference>
<feature type="repeat" description="PPR" evidence="2">
    <location>
        <begin position="573"/>
        <end position="607"/>
    </location>
</feature>
<dbReference type="AlphaFoldDB" id="A0A9D4ZTU5"/>
<dbReference type="FunFam" id="1.25.40.10:FF:000158">
    <property type="entry name" value="pentatricopeptide repeat-containing protein At2g33680"/>
    <property type="match status" value="1"/>
</dbReference>
<dbReference type="FunFam" id="1.25.40.10:FF:000344">
    <property type="entry name" value="Pentatricopeptide repeat-containing protein"/>
    <property type="match status" value="1"/>
</dbReference>
<dbReference type="Gene3D" id="1.25.40.10">
    <property type="entry name" value="Tetratricopeptide repeat domain"/>
    <property type="match status" value="4"/>
</dbReference>
<keyword evidence="1" id="KW-0677">Repeat</keyword>
<organism evidence="3 4">
    <name type="scientific">Adiantum capillus-veneris</name>
    <name type="common">Maidenhair fern</name>
    <dbReference type="NCBI Taxonomy" id="13818"/>
    <lineage>
        <taxon>Eukaryota</taxon>
        <taxon>Viridiplantae</taxon>
        <taxon>Streptophyta</taxon>
        <taxon>Embryophyta</taxon>
        <taxon>Tracheophyta</taxon>
        <taxon>Polypodiopsida</taxon>
        <taxon>Polypodiidae</taxon>
        <taxon>Polypodiales</taxon>
        <taxon>Pteridineae</taxon>
        <taxon>Pteridaceae</taxon>
        <taxon>Vittarioideae</taxon>
        <taxon>Adiantum</taxon>
    </lineage>
</organism>
<evidence type="ECO:0000256" key="1">
    <source>
        <dbReference type="ARBA" id="ARBA00022737"/>
    </source>
</evidence>
<sequence>MALAFLNPLVLQSPILDTRELPSFQSIPLPKSKLIAWDITQEHEPVVQLSIPSAPHDALEDSSMLLPSIDDCISILQKCRKSKNLLHASSTLMHIYGSGLDYHEDVGNYLVPTFVECGKFRNASQVFCRLEHRTEHSWTSLIQGSIVNNELNLAFTLFEEMQKDSVEPSKHTFVALVNGSARFKSLERGQELHADIAREGFDLFSYVGNALVDMYAKCGSLAEASDVHQTMVDRDVVSWTSLISGYTEQGFGEEALKCLHEMQVEGVNPNDVTFLCSLKACSTIGNLHMGQQIFTNLVIEEFETKPFIESALVDLYAKCGLLVEAQELFDTAEGRDTVSWNTLIAGYAEHGLGKEALKCLEKMGSEGFLPDTTTYACGLKACGSIGAIEKGRELHAGAIVKELESDVYVGSTLVGMYAKCGAIAEAQDVLQELPTRGVVTWTALIAGTAECGLPKEALESLRQMQADGVSSDVVAWSAVILSFVEQGENEEALALFSHMQEQGVAPNRVTYLSILKATGNLAAIHFGKSLHARISSVHGSTSKLMATAVIDMYGDCGSMEDADKVFNAMLVKDQVSWNAFIRGYARQGNSKAVFFLTERLKHSRMKVDGIAAINVLTVCGHAGMVEEGEVIFESLINFPNVQQQNIMVNLFCQAGQLDLVVAMLEIAPLEPDLVTWGTLLGACQKWCHINLGGCIFEVAMKAVGEEAVSFISLSNIFVDARHWSDE</sequence>
<dbReference type="GO" id="GO:0009451">
    <property type="term" value="P:RNA modification"/>
    <property type="evidence" value="ECO:0007669"/>
    <property type="project" value="InterPro"/>
</dbReference>
<dbReference type="NCBIfam" id="TIGR00756">
    <property type="entry name" value="PPR"/>
    <property type="match status" value="4"/>
</dbReference>
<feature type="repeat" description="PPR" evidence="2">
    <location>
        <begin position="134"/>
        <end position="168"/>
    </location>
</feature>
<dbReference type="GO" id="GO:0003723">
    <property type="term" value="F:RNA binding"/>
    <property type="evidence" value="ECO:0007669"/>
    <property type="project" value="InterPro"/>
</dbReference>
<dbReference type="PROSITE" id="PS51375">
    <property type="entry name" value="PPR"/>
    <property type="match status" value="6"/>
</dbReference>
<evidence type="ECO:0008006" key="5">
    <source>
        <dbReference type="Google" id="ProtNLM"/>
    </source>
</evidence>
<protein>
    <recommendedName>
        <fullName evidence="5">Pentatricopeptide repeat-containing protein</fullName>
    </recommendedName>
</protein>
<dbReference type="GO" id="GO:0048731">
    <property type="term" value="P:system development"/>
    <property type="evidence" value="ECO:0007669"/>
    <property type="project" value="UniProtKB-ARBA"/>
</dbReference>
<dbReference type="FunFam" id="1.25.40.10:FF:000031">
    <property type="entry name" value="Pentatricopeptide repeat-containing protein mitochondrial"/>
    <property type="match status" value="1"/>
</dbReference>
<dbReference type="Pfam" id="PF01535">
    <property type="entry name" value="PPR"/>
    <property type="match status" value="5"/>
</dbReference>
<evidence type="ECO:0000256" key="2">
    <source>
        <dbReference type="PROSITE-ProRule" id="PRU00708"/>
    </source>
</evidence>
<feature type="repeat" description="PPR" evidence="2">
    <location>
        <begin position="336"/>
        <end position="370"/>
    </location>
</feature>
<dbReference type="Pfam" id="PF13041">
    <property type="entry name" value="PPR_2"/>
    <property type="match status" value="4"/>
</dbReference>
<evidence type="ECO:0000313" key="3">
    <source>
        <dbReference type="EMBL" id="KAI5085060.1"/>
    </source>
</evidence>
<proteinExistence type="predicted"/>
<feature type="repeat" description="PPR" evidence="2">
    <location>
        <begin position="472"/>
        <end position="506"/>
    </location>
</feature>
<dbReference type="OrthoDB" id="185373at2759"/>
<keyword evidence="4" id="KW-1185">Reference proteome</keyword>
<feature type="repeat" description="PPR" evidence="2">
    <location>
        <begin position="437"/>
        <end position="471"/>
    </location>
</feature>
<dbReference type="InterPro" id="IPR002885">
    <property type="entry name" value="PPR_rpt"/>
</dbReference>
<dbReference type="PANTHER" id="PTHR47926:SF347">
    <property type="entry name" value="PENTATRICOPEPTIDE REPEAT-CONTAINING PROTEIN"/>
    <property type="match status" value="1"/>
</dbReference>
<feature type="repeat" description="PPR" evidence="2">
    <location>
        <begin position="235"/>
        <end position="269"/>
    </location>
</feature>
<dbReference type="InterPro" id="IPR011990">
    <property type="entry name" value="TPR-like_helical_dom_sf"/>
</dbReference>
<dbReference type="EMBL" id="JABFUD020000001">
    <property type="protein sequence ID" value="KAI5085060.1"/>
    <property type="molecule type" value="Genomic_DNA"/>
</dbReference>
<comment type="caution">
    <text evidence="3">The sequence shown here is derived from an EMBL/GenBank/DDBJ whole genome shotgun (WGS) entry which is preliminary data.</text>
</comment>
<accession>A0A9D4ZTU5</accession>
<name>A0A9D4ZTU5_ADICA</name>